<dbReference type="SMART" id="SM00487">
    <property type="entry name" value="DEXDc"/>
    <property type="match status" value="1"/>
</dbReference>
<feature type="region of interest" description="Disordered" evidence="7">
    <location>
        <begin position="753"/>
        <end position="822"/>
    </location>
</feature>
<dbReference type="AlphaFoldDB" id="A0A4Z2GQ31"/>
<keyword evidence="2 6" id="KW-0378">Hydrolase</keyword>
<feature type="compositionally biased region" description="Acidic residues" evidence="7">
    <location>
        <begin position="265"/>
        <end position="278"/>
    </location>
</feature>
<evidence type="ECO:0000259" key="8">
    <source>
        <dbReference type="PROSITE" id="PS51192"/>
    </source>
</evidence>
<dbReference type="InterPro" id="IPR027417">
    <property type="entry name" value="P-loop_NTPase"/>
</dbReference>
<dbReference type="GO" id="GO:0003724">
    <property type="term" value="F:RNA helicase activity"/>
    <property type="evidence" value="ECO:0007669"/>
    <property type="project" value="UniProtKB-EC"/>
</dbReference>
<organism evidence="10 11">
    <name type="scientific">Liparis tanakae</name>
    <name type="common">Tanaka's snailfish</name>
    <dbReference type="NCBI Taxonomy" id="230148"/>
    <lineage>
        <taxon>Eukaryota</taxon>
        <taxon>Metazoa</taxon>
        <taxon>Chordata</taxon>
        <taxon>Craniata</taxon>
        <taxon>Vertebrata</taxon>
        <taxon>Euteleostomi</taxon>
        <taxon>Actinopterygii</taxon>
        <taxon>Neopterygii</taxon>
        <taxon>Teleostei</taxon>
        <taxon>Neoteleostei</taxon>
        <taxon>Acanthomorphata</taxon>
        <taxon>Eupercaria</taxon>
        <taxon>Perciformes</taxon>
        <taxon>Cottioidei</taxon>
        <taxon>Cottales</taxon>
        <taxon>Liparidae</taxon>
        <taxon>Liparis</taxon>
    </lineage>
</organism>
<feature type="domain" description="Helicase C-terminal" evidence="9">
    <location>
        <begin position="499"/>
        <end position="653"/>
    </location>
</feature>
<dbReference type="InterPro" id="IPR014001">
    <property type="entry name" value="Helicase_ATP-bd"/>
</dbReference>
<dbReference type="InterPro" id="IPR000629">
    <property type="entry name" value="RNA-helicase_DEAD-box_CS"/>
</dbReference>
<feature type="compositionally biased region" description="Basic and acidic residues" evidence="7">
    <location>
        <begin position="165"/>
        <end position="177"/>
    </location>
</feature>
<accession>A0A4Z2GQ31</accession>
<feature type="compositionally biased region" description="Polar residues" evidence="7">
    <location>
        <begin position="784"/>
        <end position="793"/>
    </location>
</feature>
<feature type="region of interest" description="Disordered" evidence="7">
    <location>
        <begin position="227"/>
        <end position="309"/>
    </location>
</feature>
<dbReference type="Pfam" id="PF00270">
    <property type="entry name" value="DEAD"/>
    <property type="match status" value="1"/>
</dbReference>
<evidence type="ECO:0000256" key="4">
    <source>
        <dbReference type="ARBA" id="ARBA00022840"/>
    </source>
</evidence>
<dbReference type="InterPro" id="IPR011545">
    <property type="entry name" value="DEAD/DEAH_box_helicase_dom"/>
</dbReference>
<dbReference type="OrthoDB" id="422663at2759"/>
<dbReference type="PROSITE" id="PS51192">
    <property type="entry name" value="HELICASE_ATP_BIND_1"/>
    <property type="match status" value="1"/>
</dbReference>
<dbReference type="Pfam" id="PF13959">
    <property type="entry name" value="CTE_SPB4"/>
    <property type="match status" value="1"/>
</dbReference>
<sequence>MIRCLGVGIQTCDVFKVHREKQHLLMDETVKPLRVPPHMAEYADKHDVFHLLQSMLSSLLVDQPEDPIGHLTRLLQRTNVDIPRVLVLGPPAVGKHTVATKLSAELRAVHVTTESLLQDQSERSIQRDQGKLVDPLTGDAYHETFVLPPHRSVARRLEAPSPPEGQREAELQRHRSEVTGLSSAYQHVLKVVNADQPHADVYHQEFHGVQVTMSSADDQLSLNICTSVSSSSSRRKPPTSQQRWAMKKQKAEKRRSGSSNQRVDDSDEEEEEEEEDSQTDQRTPQKKRRRKEAVQEKRSIQTSSLFKHNPEIPEMLRPVVSQLKEKIFSSDSFSDMDLHPHLAVQQKVCRSDGPLAVVIVPTREVSGPADVPDLPEAPEGINILVSTPGRLVDHIKNTLSIAFSGVRWLVLDEADRTLDLGFEKDLTVILNSLNSAGPSRQNVLLSATLTHGVTRLAGICLNDPVDIQVSGPASCDLSSAVTSDLSADSQPESFALPEALKQYVLLVPSKLRLVCLAAFILDKCKFSQNNKLIVFTSSCEAVEFLHGLFTSVLAKPSSNQKPRLSFLRLHGNMKQAERSEVFQQFSVSPSGVLLCTYTPPTTATEYVHRVGRTARIGGRGSSLLFLTPAETAFIPELANHNISLEELKLQDILSSLMMDDTYKGRGKYHSKASSKALEQETRERATVLQTEFENFVHLDAESVQNAKRALQSFLRAYTAYPTRLKHIFHIRSLHLGHAAKSFGLRDAPQDLIAPSAPRARTNNKNQNHKKGTSSRPAGAKRLNNRQMLHSEFSSGLEGAESKKKRKKKKKVLGQLGEEEEEE</sequence>
<evidence type="ECO:0000256" key="2">
    <source>
        <dbReference type="ARBA" id="ARBA00022801"/>
    </source>
</evidence>
<evidence type="ECO:0000256" key="1">
    <source>
        <dbReference type="ARBA" id="ARBA00022741"/>
    </source>
</evidence>
<dbReference type="InterPro" id="IPR001650">
    <property type="entry name" value="Helicase_C-like"/>
</dbReference>
<gene>
    <name evidence="10" type="primary">DDX31</name>
    <name evidence="10" type="ORF">EYF80_033960</name>
</gene>
<dbReference type="SMART" id="SM01178">
    <property type="entry name" value="DUF4217"/>
    <property type="match status" value="1"/>
</dbReference>
<keyword evidence="1 6" id="KW-0547">Nucleotide-binding</keyword>
<dbReference type="GO" id="GO:0016887">
    <property type="term" value="F:ATP hydrolysis activity"/>
    <property type="evidence" value="ECO:0007669"/>
    <property type="project" value="RHEA"/>
</dbReference>
<feature type="domain" description="Helicase ATP-binding" evidence="8">
    <location>
        <begin position="345"/>
        <end position="467"/>
    </location>
</feature>
<feature type="compositionally biased region" description="Basic residues" evidence="7">
    <location>
        <begin position="802"/>
        <end position="811"/>
    </location>
</feature>
<dbReference type="Gene3D" id="3.40.50.300">
    <property type="entry name" value="P-loop containing nucleotide triphosphate hydrolases"/>
    <property type="match status" value="4"/>
</dbReference>
<comment type="similarity">
    <text evidence="6">Belongs to the DEAD box helicase family.</text>
</comment>
<dbReference type="SMART" id="SM00490">
    <property type="entry name" value="HELICc"/>
    <property type="match status" value="1"/>
</dbReference>
<dbReference type="PROSITE" id="PS51194">
    <property type="entry name" value="HELICASE_CTER"/>
    <property type="match status" value="1"/>
</dbReference>
<comment type="catalytic activity">
    <reaction evidence="6">
        <text>ATP + H2O = ADP + phosphate + H(+)</text>
        <dbReference type="Rhea" id="RHEA:13065"/>
        <dbReference type="ChEBI" id="CHEBI:15377"/>
        <dbReference type="ChEBI" id="CHEBI:15378"/>
        <dbReference type="ChEBI" id="CHEBI:30616"/>
        <dbReference type="ChEBI" id="CHEBI:43474"/>
        <dbReference type="ChEBI" id="CHEBI:456216"/>
        <dbReference type="EC" id="3.6.4.13"/>
    </reaction>
</comment>
<evidence type="ECO:0000256" key="7">
    <source>
        <dbReference type="SAM" id="MobiDB-lite"/>
    </source>
</evidence>
<evidence type="ECO:0000259" key="9">
    <source>
        <dbReference type="PROSITE" id="PS51194"/>
    </source>
</evidence>
<keyword evidence="3 6" id="KW-0347">Helicase</keyword>
<keyword evidence="4 6" id="KW-0067">ATP-binding</keyword>
<dbReference type="PANTHER" id="PTHR24031">
    <property type="entry name" value="RNA HELICASE"/>
    <property type="match status" value="1"/>
</dbReference>
<dbReference type="EC" id="3.6.4.13" evidence="6"/>
<evidence type="ECO:0000313" key="11">
    <source>
        <dbReference type="Proteomes" id="UP000314294"/>
    </source>
</evidence>
<protein>
    <recommendedName>
        <fullName evidence="6">ATP-dependent RNA helicase</fullName>
        <ecNumber evidence="6">3.6.4.13</ecNumber>
    </recommendedName>
</protein>
<proteinExistence type="inferred from homology"/>
<comment type="function">
    <text evidence="6">RNA helicase.</text>
</comment>
<dbReference type="GO" id="GO:0005524">
    <property type="term" value="F:ATP binding"/>
    <property type="evidence" value="ECO:0007669"/>
    <property type="project" value="UniProtKB-UniRule"/>
</dbReference>
<dbReference type="Proteomes" id="UP000314294">
    <property type="component" value="Unassembled WGS sequence"/>
</dbReference>
<dbReference type="InterPro" id="IPR025313">
    <property type="entry name" value="SPB4-like_CTE"/>
</dbReference>
<dbReference type="CDD" id="cd18787">
    <property type="entry name" value="SF2_C_DEAD"/>
    <property type="match status" value="1"/>
</dbReference>
<evidence type="ECO:0000256" key="5">
    <source>
        <dbReference type="ARBA" id="ARBA00022884"/>
    </source>
</evidence>
<keyword evidence="5 6" id="KW-0694">RNA-binding</keyword>
<comment type="domain">
    <text evidence="6">The Q motif is unique to and characteristic of the DEAD box family of RNA helicases and controls ATP binding and hydrolysis.</text>
</comment>
<evidence type="ECO:0000256" key="3">
    <source>
        <dbReference type="ARBA" id="ARBA00022806"/>
    </source>
</evidence>
<dbReference type="SUPFAM" id="SSF52540">
    <property type="entry name" value="P-loop containing nucleoside triphosphate hydrolases"/>
    <property type="match status" value="1"/>
</dbReference>
<keyword evidence="11" id="KW-1185">Reference proteome</keyword>
<feature type="region of interest" description="Disordered" evidence="7">
    <location>
        <begin position="154"/>
        <end position="179"/>
    </location>
</feature>
<comment type="caution">
    <text evidence="10">The sequence shown here is derived from an EMBL/GenBank/DDBJ whole genome shotgun (WGS) entry which is preliminary data.</text>
</comment>
<evidence type="ECO:0000313" key="10">
    <source>
        <dbReference type="EMBL" id="TNN55788.1"/>
    </source>
</evidence>
<evidence type="ECO:0000256" key="6">
    <source>
        <dbReference type="RuleBase" id="RU365068"/>
    </source>
</evidence>
<dbReference type="Pfam" id="PF00271">
    <property type="entry name" value="Helicase_C"/>
    <property type="match status" value="1"/>
</dbReference>
<name>A0A4Z2GQ31_9TELE</name>
<reference evidence="10 11" key="1">
    <citation type="submission" date="2019-03" db="EMBL/GenBank/DDBJ databases">
        <title>First draft genome of Liparis tanakae, snailfish: a comprehensive survey of snailfish specific genes.</title>
        <authorList>
            <person name="Kim W."/>
            <person name="Song I."/>
            <person name="Jeong J.-H."/>
            <person name="Kim D."/>
            <person name="Kim S."/>
            <person name="Ryu S."/>
            <person name="Song J.Y."/>
            <person name="Lee S.K."/>
        </authorList>
    </citation>
    <scope>NUCLEOTIDE SEQUENCE [LARGE SCALE GENOMIC DNA]</scope>
    <source>
        <tissue evidence="10">Muscle</tissue>
    </source>
</reference>
<dbReference type="GO" id="GO:0003723">
    <property type="term" value="F:RNA binding"/>
    <property type="evidence" value="ECO:0007669"/>
    <property type="project" value="UniProtKB-UniRule"/>
</dbReference>
<dbReference type="EMBL" id="SRLO01000445">
    <property type="protein sequence ID" value="TNN55788.1"/>
    <property type="molecule type" value="Genomic_DNA"/>
</dbReference>
<dbReference type="PROSITE" id="PS00039">
    <property type="entry name" value="DEAD_ATP_HELICASE"/>
    <property type="match status" value="1"/>
</dbReference>